<organism evidence="1 2">
    <name type="scientific">Brachionus plicatilis</name>
    <name type="common">Marine rotifer</name>
    <name type="synonym">Brachionus muelleri</name>
    <dbReference type="NCBI Taxonomy" id="10195"/>
    <lineage>
        <taxon>Eukaryota</taxon>
        <taxon>Metazoa</taxon>
        <taxon>Spiralia</taxon>
        <taxon>Gnathifera</taxon>
        <taxon>Rotifera</taxon>
        <taxon>Eurotatoria</taxon>
        <taxon>Monogononta</taxon>
        <taxon>Pseudotrocha</taxon>
        <taxon>Ploima</taxon>
        <taxon>Brachionidae</taxon>
        <taxon>Brachionus</taxon>
    </lineage>
</organism>
<dbReference type="EMBL" id="REGN01005784">
    <property type="protein sequence ID" value="RNA12033.1"/>
    <property type="molecule type" value="Genomic_DNA"/>
</dbReference>
<reference evidence="1 2" key="1">
    <citation type="journal article" date="2018" name="Sci. Rep.">
        <title>Genomic signatures of local adaptation to the degree of environmental predictability in rotifers.</title>
        <authorList>
            <person name="Franch-Gras L."/>
            <person name="Hahn C."/>
            <person name="Garcia-Roger E.M."/>
            <person name="Carmona M.J."/>
            <person name="Serra M."/>
            <person name="Gomez A."/>
        </authorList>
    </citation>
    <scope>NUCLEOTIDE SEQUENCE [LARGE SCALE GENOMIC DNA]</scope>
    <source>
        <strain evidence="1">HYR1</strain>
    </source>
</reference>
<keyword evidence="2" id="KW-1185">Reference proteome</keyword>
<gene>
    <name evidence="1" type="ORF">BpHYR1_015049</name>
</gene>
<evidence type="ECO:0000313" key="1">
    <source>
        <dbReference type="EMBL" id="RNA12033.1"/>
    </source>
</evidence>
<dbReference type="AlphaFoldDB" id="A0A3M7QL91"/>
<comment type="caution">
    <text evidence="1">The sequence shown here is derived from an EMBL/GenBank/DDBJ whole genome shotgun (WGS) entry which is preliminary data.</text>
</comment>
<protein>
    <submittedName>
        <fullName evidence="1">Uncharacterized protein</fullName>
    </submittedName>
</protein>
<evidence type="ECO:0000313" key="2">
    <source>
        <dbReference type="Proteomes" id="UP000276133"/>
    </source>
</evidence>
<name>A0A3M7QL91_BRAPC</name>
<dbReference type="Proteomes" id="UP000276133">
    <property type="component" value="Unassembled WGS sequence"/>
</dbReference>
<accession>A0A3M7QL91</accession>
<sequence>MISEKSIKNLKIFNSLQKIPNHKTKLFKFFCFENSEGQEILNIWFSLNTKLWQNRRKKNLKFKKSKKIFIQENQTKLNFEFQKSRSAVSKFIDMSLKRVLYFSDIEFSCPDWKKNYIYKHVIGVAYNLGLCQFPSIDLNIKCNSKRGRRKQANMALVTKKSTGPTNPALQSINLEHQISTVDEQQHDNQMEPISQLSKQENNVINRLLIFII</sequence>
<proteinExistence type="predicted"/>